<reference evidence="2 3" key="1">
    <citation type="submission" date="2015-08" db="EMBL/GenBank/DDBJ databases">
        <title>The genome of the Asian arowana (Scleropages formosus).</title>
        <authorList>
            <person name="Tan M.H."/>
            <person name="Gan H.M."/>
            <person name="Croft L.J."/>
            <person name="Austin C.M."/>
        </authorList>
    </citation>
    <scope>NUCLEOTIDE SEQUENCE [LARGE SCALE GENOMIC DNA]</scope>
    <source>
        <strain evidence="2">Aro1</strain>
    </source>
</reference>
<feature type="non-terminal residue" evidence="2">
    <location>
        <position position="124"/>
    </location>
</feature>
<dbReference type="EMBL" id="JARO02008656">
    <property type="protein sequence ID" value="KPP62462.1"/>
    <property type="molecule type" value="Genomic_DNA"/>
</dbReference>
<feature type="compositionally biased region" description="Basic and acidic residues" evidence="1">
    <location>
        <begin position="12"/>
        <end position="23"/>
    </location>
</feature>
<evidence type="ECO:0000313" key="3">
    <source>
        <dbReference type="Proteomes" id="UP000034805"/>
    </source>
</evidence>
<organism evidence="2 3">
    <name type="scientific">Scleropages formosus</name>
    <name type="common">Asian bonytongue</name>
    <name type="synonym">Osteoglossum formosum</name>
    <dbReference type="NCBI Taxonomy" id="113540"/>
    <lineage>
        <taxon>Eukaryota</taxon>
        <taxon>Metazoa</taxon>
        <taxon>Chordata</taxon>
        <taxon>Craniata</taxon>
        <taxon>Vertebrata</taxon>
        <taxon>Euteleostomi</taxon>
        <taxon>Actinopterygii</taxon>
        <taxon>Neopterygii</taxon>
        <taxon>Teleostei</taxon>
        <taxon>Osteoglossocephala</taxon>
        <taxon>Osteoglossomorpha</taxon>
        <taxon>Osteoglossiformes</taxon>
        <taxon>Osteoglossidae</taxon>
        <taxon>Scleropages</taxon>
    </lineage>
</organism>
<evidence type="ECO:0000313" key="2">
    <source>
        <dbReference type="EMBL" id="KPP62462.1"/>
    </source>
</evidence>
<gene>
    <name evidence="2" type="ORF">Z043_119353</name>
</gene>
<protein>
    <submittedName>
        <fullName evidence="2">Uncharacterized protein</fullName>
    </submittedName>
</protein>
<comment type="caution">
    <text evidence="2">The sequence shown here is derived from an EMBL/GenBank/DDBJ whole genome shotgun (WGS) entry which is preliminary data.</text>
</comment>
<evidence type="ECO:0000256" key="1">
    <source>
        <dbReference type="SAM" id="MobiDB-lite"/>
    </source>
</evidence>
<accession>A0A0P7WG54</accession>
<proteinExistence type="predicted"/>
<sequence length="124" mass="14015">GAAVLRGGRALPRGEREHLRRSAELASFARGGRNATEFPDRSPRTPPAATRGGFVISNQEIPGECSNEGRRKMWLRSCRFLVRHCTLRWARSPKMCFEAKGRGFTGLQKTNLLPKTRYYVLCDH</sequence>
<feature type="non-terminal residue" evidence="2">
    <location>
        <position position="1"/>
    </location>
</feature>
<name>A0A0P7WG54_SCLFO</name>
<feature type="region of interest" description="Disordered" evidence="1">
    <location>
        <begin position="1"/>
        <end position="52"/>
    </location>
</feature>
<dbReference type="AlphaFoldDB" id="A0A0P7WG54"/>
<dbReference type="Proteomes" id="UP000034805">
    <property type="component" value="Unassembled WGS sequence"/>
</dbReference>